<evidence type="ECO:0000313" key="2">
    <source>
        <dbReference type="Proteomes" id="UP000828941"/>
    </source>
</evidence>
<organism evidence="1 2">
    <name type="scientific">Bauhinia variegata</name>
    <name type="common">Purple orchid tree</name>
    <name type="synonym">Phanera variegata</name>
    <dbReference type="NCBI Taxonomy" id="167791"/>
    <lineage>
        <taxon>Eukaryota</taxon>
        <taxon>Viridiplantae</taxon>
        <taxon>Streptophyta</taxon>
        <taxon>Embryophyta</taxon>
        <taxon>Tracheophyta</taxon>
        <taxon>Spermatophyta</taxon>
        <taxon>Magnoliopsida</taxon>
        <taxon>eudicotyledons</taxon>
        <taxon>Gunneridae</taxon>
        <taxon>Pentapetalae</taxon>
        <taxon>rosids</taxon>
        <taxon>fabids</taxon>
        <taxon>Fabales</taxon>
        <taxon>Fabaceae</taxon>
        <taxon>Cercidoideae</taxon>
        <taxon>Cercideae</taxon>
        <taxon>Bauhiniinae</taxon>
        <taxon>Bauhinia</taxon>
    </lineage>
</organism>
<gene>
    <name evidence="1" type="ORF">L6164_012422</name>
</gene>
<name>A0ACB9P9Y5_BAUVA</name>
<reference evidence="1 2" key="1">
    <citation type="journal article" date="2022" name="DNA Res.">
        <title>Chromosomal-level genome assembly of the orchid tree Bauhinia variegata (Leguminosae; Cercidoideae) supports the allotetraploid origin hypothesis of Bauhinia.</title>
        <authorList>
            <person name="Zhong Y."/>
            <person name="Chen Y."/>
            <person name="Zheng D."/>
            <person name="Pang J."/>
            <person name="Liu Y."/>
            <person name="Luo S."/>
            <person name="Meng S."/>
            <person name="Qian L."/>
            <person name="Wei D."/>
            <person name="Dai S."/>
            <person name="Zhou R."/>
        </authorList>
    </citation>
    <scope>NUCLEOTIDE SEQUENCE [LARGE SCALE GENOMIC DNA]</scope>
    <source>
        <strain evidence="1">BV-YZ2020</strain>
    </source>
</reference>
<keyword evidence="2" id="KW-1185">Reference proteome</keyword>
<evidence type="ECO:0000313" key="1">
    <source>
        <dbReference type="EMBL" id="KAI4345285.1"/>
    </source>
</evidence>
<proteinExistence type="predicted"/>
<dbReference type="Proteomes" id="UP000828941">
    <property type="component" value="Chromosome 5"/>
</dbReference>
<dbReference type="EMBL" id="CM039430">
    <property type="protein sequence ID" value="KAI4345285.1"/>
    <property type="molecule type" value="Genomic_DNA"/>
</dbReference>
<accession>A0ACB9P9Y5</accession>
<sequence length="81" mass="9219">MIGQQKNINDSTGDRTQSLWFRRPAPYPLGHGVLDVASYKPKTDTRFHLFLGISRRLLELLLQVCISTYTDDTCHLPSGEE</sequence>
<comment type="caution">
    <text evidence="1">The sequence shown here is derived from an EMBL/GenBank/DDBJ whole genome shotgun (WGS) entry which is preliminary data.</text>
</comment>
<protein>
    <submittedName>
        <fullName evidence="1">Uncharacterized protein</fullName>
    </submittedName>
</protein>